<evidence type="ECO:0000313" key="3">
    <source>
        <dbReference type="EMBL" id="BDY29663.1"/>
    </source>
</evidence>
<gene>
    <name evidence="3" type="ORF">hbim_03602</name>
</gene>
<keyword evidence="1" id="KW-0732">Signal</keyword>
<organism evidence="3 4">
    <name type="scientific">Mycolicibacterium mageritense</name>
    <name type="common">Mycobacterium mageritense</name>
    <dbReference type="NCBI Taxonomy" id="53462"/>
    <lineage>
        <taxon>Bacteria</taxon>
        <taxon>Bacillati</taxon>
        <taxon>Actinomycetota</taxon>
        <taxon>Actinomycetes</taxon>
        <taxon>Mycobacteriales</taxon>
        <taxon>Mycobacteriaceae</taxon>
        <taxon>Mycolicibacterium</taxon>
    </lineage>
</organism>
<dbReference type="InterPro" id="IPR012336">
    <property type="entry name" value="Thioredoxin-like_fold"/>
</dbReference>
<feature type="domain" description="Thioredoxin-like fold" evidence="2">
    <location>
        <begin position="45"/>
        <end position="209"/>
    </location>
</feature>
<dbReference type="InterPro" id="IPR036249">
    <property type="entry name" value="Thioredoxin-like_sf"/>
</dbReference>
<dbReference type="CDD" id="cd02972">
    <property type="entry name" value="DsbA_family"/>
    <property type="match status" value="1"/>
</dbReference>
<dbReference type="SUPFAM" id="SSF52833">
    <property type="entry name" value="Thioredoxin-like"/>
    <property type="match status" value="1"/>
</dbReference>
<reference evidence="3" key="1">
    <citation type="submission" date="2023-03" db="EMBL/GenBank/DDBJ databases">
        <title>Draft genome sequence of a Mycolicibacterium mageritense strain H4_3_1 isolated from a hybrid biological-inorganic system reactor.</title>
        <authorList>
            <person name="Feng X."/>
            <person name="Kazama D."/>
            <person name="Sato K."/>
            <person name="Kobayashi H."/>
        </authorList>
    </citation>
    <scope>NUCLEOTIDE SEQUENCE</scope>
    <source>
        <strain evidence="3">H4_3_1</strain>
    </source>
</reference>
<protein>
    <recommendedName>
        <fullName evidence="2">Thioredoxin-like fold domain-containing protein</fullName>
    </recommendedName>
</protein>
<feature type="signal peptide" evidence="1">
    <location>
        <begin position="1"/>
        <end position="24"/>
    </location>
</feature>
<dbReference type="Pfam" id="PF13462">
    <property type="entry name" value="Thioredoxin_4"/>
    <property type="match status" value="1"/>
</dbReference>
<evidence type="ECO:0000256" key="1">
    <source>
        <dbReference type="SAM" id="SignalP"/>
    </source>
</evidence>
<dbReference type="EMBL" id="AP027452">
    <property type="protein sequence ID" value="BDY29663.1"/>
    <property type="molecule type" value="Genomic_DNA"/>
</dbReference>
<evidence type="ECO:0000259" key="2">
    <source>
        <dbReference type="Pfam" id="PF13462"/>
    </source>
</evidence>
<sequence>MRLSGALAAVVAVVALTTAGCTRAIEGTPMANNAPPPSVITDDGSGILIGYSDAPVRIEIFTEPQCPACARLQHDFGAEIAEYVGQGELAVTYRPMTFLDQGTDYSARVSNAMFLAAGDGTTGEEFQAFVEDLWSHQEPEGSAGPTDDEMADMAKDSGVSADQVDKIAAGSEGVDVEQMADQNTDLLSGFAGQVSTPTVYNLIDDELVEIDDNWLSDLMKRFNG</sequence>
<evidence type="ECO:0000313" key="4">
    <source>
        <dbReference type="Proteomes" id="UP001241092"/>
    </source>
</evidence>
<dbReference type="PROSITE" id="PS51257">
    <property type="entry name" value="PROKAR_LIPOPROTEIN"/>
    <property type="match status" value="1"/>
</dbReference>
<proteinExistence type="predicted"/>
<dbReference type="Proteomes" id="UP001241092">
    <property type="component" value="Chromosome"/>
</dbReference>
<accession>A0AAI8TVS7</accession>
<dbReference type="Gene3D" id="3.40.30.10">
    <property type="entry name" value="Glutaredoxin"/>
    <property type="match status" value="1"/>
</dbReference>
<feature type="chain" id="PRO_5042467270" description="Thioredoxin-like fold domain-containing protein" evidence="1">
    <location>
        <begin position="25"/>
        <end position="224"/>
    </location>
</feature>
<dbReference type="RefSeq" id="WP_286216296.1">
    <property type="nucleotide sequence ID" value="NZ_AP027452.1"/>
</dbReference>
<name>A0AAI8TVS7_MYCME</name>
<dbReference type="AlphaFoldDB" id="A0AAI8TVS7"/>